<dbReference type="Pfam" id="PF13181">
    <property type="entry name" value="TPR_8"/>
    <property type="match status" value="2"/>
</dbReference>
<comment type="caution">
    <text evidence="3">The sequence shown here is derived from an EMBL/GenBank/DDBJ whole genome shotgun (WGS) entry which is preliminary data.</text>
</comment>
<evidence type="ECO:0000313" key="4">
    <source>
        <dbReference type="Proteomes" id="UP001198495"/>
    </source>
</evidence>
<dbReference type="Gene3D" id="1.25.40.10">
    <property type="entry name" value="Tetratricopeptide repeat domain"/>
    <property type="match status" value="1"/>
</dbReference>
<dbReference type="RefSeq" id="WP_227573236.1">
    <property type="nucleotide sequence ID" value="NZ_JAJEQT010000004.1"/>
</dbReference>
<dbReference type="InterPro" id="IPR019734">
    <property type="entry name" value="TPR_rpt"/>
</dbReference>
<dbReference type="EC" id="2.4.-.-" evidence="3"/>
<name>A0ABS8FNU4_9FIRM</name>
<feature type="repeat" description="TPR" evidence="1">
    <location>
        <begin position="199"/>
        <end position="232"/>
    </location>
</feature>
<dbReference type="CDD" id="cd02511">
    <property type="entry name" value="Beta4Glucosyltransferase"/>
    <property type="match status" value="1"/>
</dbReference>
<proteinExistence type="predicted"/>
<dbReference type="SUPFAM" id="SSF53448">
    <property type="entry name" value="Nucleotide-diphospho-sugar transferases"/>
    <property type="match status" value="1"/>
</dbReference>
<dbReference type="EMBL" id="JAJEQT010000004">
    <property type="protein sequence ID" value="MCC2218881.1"/>
    <property type="molecule type" value="Genomic_DNA"/>
</dbReference>
<reference evidence="3 4" key="1">
    <citation type="submission" date="2021-10" db="EMBL/GenBank/DDBJ databases">
        <title>Anaerobic single-cell dispensing facilitates the cultivation of human gut bacteria.</title>
        <authorList>
            <person name="Afrizal A."/>
        </authorList>
    </citation>
    <scope>NUCLEOTIDE SEQUENCE [LARGE SCALE GENOMIC DNA]</scope>
    <source>
        <strain evidence="3 4">CLA-AA-H212</strain>
    </source>
</reference>
<dbReference type="SMART" id="SM00028">
    <property type="entry name" value="TPR"/>
    <property type="match status" value="3"/>
</dbReference>
<dbReference type="Gene3D" id="3.90.550.10">
    <property type="entry name" value="Spore Coat Polysaccharide Biosynthesis Protein SpsA, Chain A"/>
    <property type="match status" value="1"/>
</dbReference>
<dbReference type="GO" id="GO:0016757">
    <property type="term" value="F:glycosyltransferase activity"/>
    <property type="evidence" value="ECO:0007669"/>
    <property type="project" value="UniProtKB-KW"/>
</dbReference>
<sequence>MPNLSICIITKNECDNLKICLERIKDLGCEIVVVDTGSSDNSKKIASAVTPCVYDFVWCDDFSAARNFAIQKAANDWILFLDSDEFVDAFDMPKLLEQLQAMPASIGHIHIKSLYENDGQTMSSTEPIARLFSRKLYHFEGRIHEQIVPLGASTEPDYFDAPVYVTHVGYQGNEAYRTEKANRNLKLLLQELEAQPDDPYTLYQIGNSYFYSKQYEQAIPYFERAMELPLDTKLSYVHSIINLYGYCLINTKQFADALMLEAVYDDFKGDADYLFVLGLIYMNNAQFSKAIESFLSATKLPTSVVDGVNSYSAFHNVGVILECLGDKTNAISYYEKAGDYAPARAGIERCKQV</sequence>
<keyword evidence="3" id="KW-0808">Transferase</keyword>
<evidence type="ECO:0000313" key="3">
    <source>
        <dbReference type="EMBL" id="MCC2218881.1"/>
    </source>
</evidence>
<organism evidence="3 4">
    <name type="scientific">Coprococcus hominis</name>
    <name type="common">ex Arizal et al. 2022</name>
    <dbReference type="NCBI Taxonomy" id="2881262"/>
    <lineage>
        <taxon>Bacteria</taxon>
        <taxon>Bacillati</taxon>
        <taxon>Bacillota</taxon>
        <taxon>Clostridia</taxon>
        <taxon>Lachnospirales</taxon>
        <taxon>Lachnospiraceae</taxon>
        <taxon>Coprococcus</taxon>
    </lineage>
</organism>
<dbReference type="InterPro" id="IPR001173">
    <property type="entry name" value="Glyco_trans_2-like"/>
</dbReference>
<dbReference type="InterPro" id="IPR011990">
    <property type="entry name" value="TPR-like_helical_dom_sf"/>
</dbReference>
<dbReference type="Pfam" id="PF00515">
    <property type="entry name" value="TPR_1"/>
    <property type="match status" value="1"/>
</dbReference>
<keyword evidence="1" id="KW-0802">TPR repeat</keyword>
<evidence type="ECO:0000256" key="1">
    <source>
        <dbReference type="PROSITE-ProRule" id="PRU00339"/>
    </source>
</evidence>
<gene>
    <name evidence="3" type="ORF">LKD28_07530</name>
</gene>
<protein>
    <submittedName>
        <fullName evidence="3">Glycosyltransferase</fullName>
        <ecNumber evidence="3">2.4.-.-</ecNumber>
    </submittedName>
</protein>
<keyword evidence="4" id="KW-1185">Reference proteome</keyword>
<dbReference type="InterPro" id="IPR029044">
    <property type="entry name" value="Nucleotide-diphossugar_trans"/>
</dbReference>
<keyword evidence="3" id="KW-0328">Glycosyltransferase</keyword>
<accession>A0ABS8FNU4</accession>
<dbReference type="PANTHER" id="PTHR43630">
    <property type="entry name" value="POLY-BETA-1,6-N-ACETYL-D-GLUCOSAMINE SYNTHASE"/>
    <property type="match status" value="1"/>
</dbReference>
<feature type="repeat" description="TPR" evidence="1">
    <location>
        <begin position="271"/>
        <end position="304"/>
    </location>
</feature>
<dbReference type="PROSITE" id="PS50005">
    <property type="entry name" value="TPR"/>
    <property type="match status" value="2"/>
</dbReference>
<dbReference type="Proteomes" id="UP001198495">
    <property type="component" value="Unassembled WGS sequence"/>
</dbReference>
<dbReference type="PANTHER" id="PTHR43630:SF2">
    <property type="entry name" value="GLYCOSYLTRANSFERASE"/>
    <property type="match status" value="1"/>
</dbReference>
<feature type="domain" description="Glycosyltransferase 2-like" evidence="2">
    <location>
        <begin position="5"/>
        <end position="122"/>
    </location>
</feature>
<dbReference type="SUPFAM" id="SSF48452">
    <property type="entry name" value="TPR-like"/>
    <property type="match status" value="1"/>
</dbReference>
<dbReference type="Pfam" id="PF00535">
    <property type="entry name" value="Glycos_transf_2"/>
    <property type="match status" value="1"/>
</dbReference>
<evidence type="ECO:0000259" key="2">
    <source>
        <dbReference type="Pfam" id="PF00535"/>
    </source>
</evidence>